<dbReference type="PANTHER" id="PTHR40094:SF1">
    <property type="entry name" value="UBIQUITIN DOMAIN-CONTAINING PROTEIN"/>
    <property type="match status" value="1"/>
</dbReference>
<feature type="domain" description="Bacterial alpha-2-macroglobulin MG10" evidence="1">
    <location>
        <begin position="145"/>
        <end position="268"/>
    </location>
</feature>
<dbReference type="AlphaFoldDB" id="A0A6S6U5F8"/>
<name>A0A6S6U5F8_9GAMM</name>
<dbReference type="PANTHER" id="PTHR40094">
    <property type="entry name" value="ALPHA-2-MACROGLOBULIN HOMOLOG"/>
    <property type="match status" value="1"/>
</dbReference>
<proteinExistence type="predicted"/>
<dbReference type="Gene3D" id="1.50.10.20">
    <property type="match status" value="1"/>
</dbReference>
<dbReference type="InterPro" id="IPR051802">
    <property type="entry name" value="YfhM-like"/>
</dbReference>
<accession>A0A6S6U5F8</accession>
<evidence type="ECO:0000259" key="1">
    <source>
        <dbReference type="Pfam" id="PF17973"/>
    </source>
</evidence>
<dbReference type="InterPro" id="IPR041246">
    <property type="entry name" value="Bact_MG10"/>
</dbReference>
<protein>
    <recommendedName>
        <fullName evidence="1">Bacterial alpha-2-macroglobulin MG10 domain-containing protein</fullName>
    </recommendedName>
</protein>
<reference evidence="2" key="1">
    <citation type="submission" date="2020-01" db="EMBL/GenBank/DDBJ databases">
        <authorList>
            <person name="Meier V. D."/>
            <person name="Meier V D."/>
        </authorList>
    </citation>
    <scope>NUCLEOTIDE SEQUENCE</scope>
    <source>
        <strain evidence="2">HLG_WM_MAG_07</strain>
    </source>
</reference>
<organism evidence="2">
    <name type="scientific">uncultured Thiotrichaceae bacterium</name>
    <dbReference type="NCBI Taxonomy" id="298394"/>
    <lineage>
        <taxon>Bacteria</taxon>
        <taxon>Pseudomonadati</taxon>
        <taxon>Pseudomonadota</taxon>
        <taxon>Gammaproteobacteria</taxon>
        <taxon>Thiotrichales</taxon>
        <taxon>Thiotrichaceae</taxon>
        <taxon>environmental samples</taxon>
    </lineage>
</organism>
<dbReference type="GO" id="GO:0004866">
    <property type="term" value="F:endopeptidase inhibitor activity"/>
    <property type="evidence" value="ECO:0007669"/>
    <property type="project" value="TreeGrafter"/>
</dbReference>
<dbReference type="EMBL" id="CACVAY010000107">
    <property type="protein sequence ID" value="CAA6821939.1"/>
    <property type="molecule type" value="Genomic_DNA"/>
</dbReference>
<dbReference type="Pfam" id="PF17973">
    <property type="entry name" value="bMG10"/>
    <property type="match status" value="1"/>
</dbReference>
<sequence>LWYNDSVDTHAFLLRALAELRPNDDRRKGMVQWLMLDKKLSHWKSTRATAESIYALTHYLKQEDLLGKPETLHVTIGNQASKAITFTPDEYTGSNQQTVITGEKISPDMANITLKKDTENLMFASATWHFSTEELPKEAQGDFFNVTRKLFKRVHQNGQWLLQPLQEGAIIQVGDLLEVQLSLRAKHSAEYIHLRAPRGAGFEPDAQTSGYRWQTGIGYFEEIRDSGINYFFERLPKGEYSFKYRVRATTAGTYRMAPAQIQSMYAPEFTAYSSGTKIQIQAKSENL</sequence>
<gene>
    <name evidence="2" type="ORF">HELGO_WM50032</name>
</gene>
<feature type="non-terminal residue" evidence="2">
    <location>
        <position position="1"/>
    </location>
</feature>
<evidence type="ECO:0000313" key="2">
    <source>
        <dbReference type="EMBL" id="CAA6821939.1"/>
    </source>
</evidence>